<dbReference type="SUPFAM" id="SSF52540">
    <property type="entry name" value="P-loop containing nucleoside triphosphate hydrolases"/>
    <property type="match status" value="1"/>
</dbReference>
<evidence type="ECO:0000313" key="4">
    <source>
        <dbReference type="EMBL" id="KAE8127223.1"/>
    </source>
</evidence>
<dbReference type="Gene3D" id="3.40.50.300">
    <property type="entry name" value="P-loop containing nucleotide triphosphate hydrolases"/>
    <property type="match status" value="1"/>
</dbReference>
<dbReference type="InterPro" id="IPR003593">
    <property type="entry name" value="AAA+_ATPase"/>
</dbReference>
<dbReference type="InterPro" id="IPR017871">
    <property type="entry name" value="ABC_transporter-like_CS"/>
</dbReference>
<dbReference type="GO" id="GO:0016887">
    <property type="term" value="F:ATP hydrolysis activity"/>
    <property type="evidence" value="ECO:0007669"/>
    <property type="project" value="InterPro"/>
</dbReference>
<sequence>MTQADNNRPGGDNTDDAAVVTVLHVCQNYSKTEVLHDVSLEIRRGEIVALIGPSGSGKTTLVSAIMGMLAPQSGSVQVLGARMPNRMLLGSIGYMAQNDALYTDLTALENLRFFGTVLSMSKQQLRAAIPQVAGVVGLAKDLHTKVGNFSGGMKRRLSLAISMISNPPILILDEPTVGIDPELRRQIWTELRRLAGEGKTILLTTHVMEDAQQSDRLIMIRDGMNIAEGTPDEVVEQFSAPTLEDAFIAAGKGQDAHHSNH</sequence>
<dbReference type="PANTHER" id="PTHR43038">
    <property type="entry name" value="ATP-BINDING CASSETTE, SUB-FAMILY H, MEMBER 1"/>
    <property type="match status" value="1"/>
</dbReference>
<keyword evidence="1" id="KW-0547">Nucleotide-binding</keyword>
<dbReference type="Pfam" id="PF00005">
    <property type="entry name" value="ABC_tran"/>
    <property type="match status" value="1"/>
</dbReference>
<dbReference type="PROSITE" id="PS00211">
    <property type="entry name" value="ABC_TRANSPORTER_1"/>
    <property type="match status" value="1"/>
</dbReference>
<dbReference type="OrthoDB" id="9804819at2"/>
<dbReference type="InterPro" id="IPR027417">
    <property type="entry name" value="P-loop_NTPase"/>
</dbReference>
<evidence type="ECO:0000313" key="5">
    <source>
        <dbReference type="Proteomes" id="UP000325415"/>
    </source>
</evidence>
<dbReference type="SMART" id="SM00382">
    <property type="entry name" value="AAA"/>
    <property type="match status" value="1"/>
</dbReference>
<evidence type="ECO:0000256" key="2">
    <source>
        <dbReference type="ARBA" id="ARBA00022840"/>
    </source>
</evidence>
<keyword evidence="2 4" id="KW-0067">ATP-binding</keyword>
<accession>A0A5N6S341</accession>
<feature type="domain" description="ABC transporter" evidence="3">
    <location>
        <begin position="20"/>
        <end position="247"/>
    </location>
</feature>
<dbReference type="EMBL" id="QDAG01000009">
    <property type="protein sequence ID" value="KAE8127223.1"/>
    <property type="molecule type" value="Genomic_DNA"/>
</dbReference>
<evidence type="ECO:0000259" key="3">
    <source>
        <dbReference type="PROSITE" id="PS50893"/>
    </source>
</evidence>
<dbReference type="AlphaFoldDB" id="A0A5N6S341"/>
<dbReference type="PROSITE" id="PS50893">
    <property type="entry name" value="ABC_TRANSPORTER_2"/>
    <property type="match status" value="1"/>
</dbReference>
<dbReference type="GeneID" id="78127895"/>
<protein>
    <submittedName>
        <fullName evidence="4">ABC transporter ATP-binding protein</fullName>
    </submittedName>
</protein>
<comment type="caution">
    <text evidence="4">The sequence shown here is derived from an EMBL/GenBank/DDBJ whole genome shotgun (WGS) entry which is preliminary data.</text>
</comment>
<proteinExistence type="predicted"/>
<organism evidence="4 5">
    <name type="scientific">Bifidobacterium tibiigranuli</name>
    <dbReference type="NCBI Taxonomy" id="2172043"/>
    <lineage>
        <taxon>Bacteria</taxon>
        <taxon>Bacillati</taxon>
        <taxon>Actinomycetota</taxon>
        <taxon>Actinomycetes</taxon>
        <taxon>Bifidobacteriales</taxon>
        <taxon>Bifidobacteriaceae</taxon>
        <taxon>Bifidobacterium</taxon>
    </lineage>
</organism>
<reference evidence="4 5" key="1">
    <citation type="submission" date="2018-04" db="EMBL/GenBank/DDBJ databases">
        <authorList>
            <person name="Eckel V.P."/>
            <person name="Vogel R.F."/>
        </authorList>
    </citation>
    <scope>NUCLEOTIDE SEQUENCE [LARGE SCALE GENOMIC DNA]</scope>
    <source>
        <strain evidence="5">TMW 2.1764</strain>
    </source>
</reference>
<dbReference type="InterPro" id="IPR003439">
    <property type="entry name" value="ABC_transporter-like_ATP-bd"/>
</dbReference>
<dbReference type="GO" id="GO:0005524">
    <property type="term" value="F:ATP binding"/>
    <property type="evidence" value="ECO:0007669"/>
    <property type="project" value="UniProtKB-KW"/>
</dbReference>
<dbReference type="CDD" id="cd03230">
    <property type="entry name" value="ABC_DR_subfamily_A"/>
    <property type="match status" value="1"/>
</dbReference>
<name>A0A5N6S341_9BIFI</name>
<dbReference type="Proteomes" id="UP000325415">
    <property type="component" value="Unassembled WGS sequence"/>
</dbReference>
<gene>
    <name evidence="4" type="ORF">DDE84_09395</name>
</gene>
<evidence type="ECO:0000256" key="1">
    <source>
        <dbReference type="ARBA" id="ARBA00022741"/>
    </source>
</evidence>
<dbReference type="RefSeq" id="WP_152581431.1">
    <property type="nucleotide sequence ID" value="NZ_JAKVIV010000001.1"/>
</dbReference>
<dbReference type="PANTHER" id="PTHR43038:SF3">
    <property type="entry name" value="ABC TRANSPORTER G FAMILY MEMBER 20 ISOFORM X1"/>
    <property type="match status" value="1"/>
</dbReference>
<keyword evidence="5" id="KW-1185">Reference proteome</keyword>